<protein>
    <recommendedName>
        <fullName evidence="5">DUF1275 domain-containing protein</fullName>
    </recommendedName>
</protein>
<feature type="transmembrane region" description="Helical" evidence="2">
    <location>
        <begin position="247"/>
        <end position="265"/>
    </location>
</feature>
<name>A0AAN6F394_EXODE</name>
<reference evidence="3" key="1">
    <citation type="submission" date="2023-01" db="EMBL/GenBank/DDBJ databases">
        <title>Exophiala dermititidis isolated from Cystic Fibrosis Patient.</title>
        <authorList>
            <person name="Kurbessoian T."/>
            <person name="Crocker A."/>
            <person name="Murante D."/>
            <person name="Hogan D.A."/>
            <person name="Stajich J.E."/>
        </authorList>
    </citation>
    <scope>NUCLEOTIDE SEQUENCE</scope>
    <source>
        <strain evidence="3">Ex8</strain>
    </source>
</reference>
<feature type="transmembrane region" description="Helical" evidence="2">
    <location>
        <begin position="135"/>
        <end position="154"/>
    </location>
</feature>
<organism evidence="3 4">
    <name type="scientific">Exophiala dermatitidis</name>
    <name type="common">Black yeast-like fungus</name>
    <name type="synonym">Wangiella dermatitidis</name>
    <dbReference type="NCBI Taxonomy" id="5970"/>
    <lineage>
        <taxon>Eukaryota</taxon>
        <taxon>Fungi</taxon>
        <taxon>Dikarya</taxon>
        <taxon>Ascomycota</taxon>
        <taxon>Pezizomycotina</taxon>
        <taxon>Eurotiomycetes</taxon>
        <taxon>Chaetothyriomycetidae</taxon>
        <taxon>Chaetothyriales</taxon>
        <taxon>Herpotrichiellaceae</taxon>
        <taxon>Exophiala</taxon>
    </lineage>
</organism>
<accession>A0AAN6F394</accession>
<gene>
    <name evidence="3" type="ORF">HRR80_001509</name>
</gene>
<feature type="region of interest" description="Disordered" evidence="1">
    <location>
        <begin position="1"/>
        <end position="24"/>
    </location>
</feature>
<keyword evidence="2" id="KW-0812">Transmembrane</keyword>
<dbReference type="AlphaFoldDB" id="A0AAN6F394"/>
<keyword evidence="2" id="KW-0472">Membrane</keyword>
<sequence length="272" mass="28726">MLSGYIDPSPGPRPGADAGTETGFTGCAVSTTEEKTTTNSLSSYLTSRIKVDLLIEIHLLVLTLSTGIQDAISFPDFACFASNQTGNTVLLAVGLAGYNGGFFHFDIIGISLALFVAGAALTGHIGHAVGSRRRVWLLWTNIVQTAMVFGAAAIQFSHGVQETGSWAQAAIALLAFASGAQVGASRAMQIPEITTAMATAAWVDLVIDANILVLKNRPRNRRVFFLAFLVAGSFMGAFMRLRIGSAWALVVSALGKLLATLMLLFSRADERG</sequence>
<feature type="transmembrane region" description="Helical" evidence="2">
    <location>
        <begin position="166"/>
        <end position="184"/>
    </location>
</feature>
<evidence type="ECO:0000313" key="4">
    <source>
        <dbReference type="Proteomes" id="UP001161757"/>
    </source>
</evidence>
<keyword evidence="2" id="KW-1133">Transmembrane helix</keyword>
<dbReference type="PANTHER" id="PTHR37488:SF2">
    <property type="entry name" value="DUF1275 DOMAIN-CONTAINING PROTEIN"/>
    <property type="match status" value="1"/>
</dbReference>
<evidence type="ECO:0000256" key="1">
    <source>
        <dbReference type="SAM" id="MobiDB-lite"/>
    </source>
</evidence>
<dbReference type="PANTHER" id="PTHR37488">
    <property type="entry name" value="DUF1275 DOMAIN-CONTAINING PROTEIN"/>
    <property type="match status" value="1"/>
</dbReference>
<dbReference type="Pfam" id="PF06912">
    <property type="entry name" value="DUF1275"/>
    <property type="match status" value="1"/>
</dbReference>
<feature type="transmembrane region" description="Helical" evidence="2">
    <location>
        <begin position="223"/>
        <end position="241"/>
    </location>
</feature>
<comment type="caution">
    <text evidence="3">The sequence shown here is derived from an EMBL/GenBank/DDBJ whole genome shotgun (WGS) entry which is preliminary data.</text>
</comment>
<feature type="transmembrane region" description="Helical" evidence="2">
    <location>
        <begin position="102"/>
        <end position="123"/>
    </location>
</feature>
<proteinExistence type="predicted"/>
<dbReference type="EMBL" id="JAJGCB010000002">
    <property type="protein sequence ID" value="KAJ8994810.1"/>
    <property type="molecule type" value="Genomic_DNA"/>
</dbReference>
<evidence type="ECO:0000256" key="2">
    <source>
        <dbReference type="SAM" id="Phobius"/>
    </source>
</evidence>
<evidence type="ECO:0008006" key="5">
    <source>
        <dbReference type="Google" id="ProtNLM"/>
    </source>
</evidence>
<evidence type="ECO:0000313" key="3">
    <source>
        <dbReference type="EMBL" id="KAJ8994810.1"/>
    </source>
</evidence>
<dbReference type="InterPro" id="IPR010699">
    <property type="entry name" value="DUF1275"/>
</dbReference>
<dbReference type="Proteomes" id="UP001161757">
    <property type="component" value="Unassembled WGS sequence"/>
</dbReference>